<dbReference type="GO" id="GO:0003700">
    <property type="term" value="F:DNA-binding transcription factor activity"/>
    <property type="evidence" value="ECO:0007669"/>
    <property type="project" value="TreeGrafter"/>
</dbReference>
<protein>
    <submittedName>
        <fullName evidence="5">DNA-binding protein</fullName>
    </submittedName>
</protein>
<dbReference type="PANTHER" id="PTHR46797">
    <property type="entry name" value="HTH-TYPE TRANSCRIPTIONAL REGULATOR"/>
    <property type="match status" value="1"/>
</dbReference>
<name>A0A6P2LCT1_9BURK</name>
<dbReference type="Gene3D" id="1.10.260.40">
    <property type="entry name" value="lambda repressor-like DNA-binding domains"/>
    <property type="match status" value="1"/>
</dbReference>
<dbReference type="GO" id="GO:0003677">
    <property type="term" value="F:DNA binding"/>
    <property type="evidence" value="ECO:0007669"/>
    <property type="project" value="UniProtKB-KW"/>
</dbReference>
<dbReference type="InterPro" id="IPR050807">
    <property type="entry name" value="TransReg_Diox_bact_type"/>
</dbReference>
<feature type="domain" description="HTH cro/C1-type" evidence="4">
    <location>
        <begin position="12"/>
        <end position="66"/>
    </location>
</feature>
<dbReference type="SUPFAM" id="SSF47413">
    <property type="entry name" value="lambda repressor-like DNA-binding domains"/>
    <property type="match status" value="1"/>
</dbReference>
<sequence>MSDLIQHFGANVRKLREARTWSQEQLAEHAGLNRSYVGEIERGEAIASIVTADKIARAFDVSSRHCCPACPSPDASLLFPFGGAV</sequence>
<accession>A0A6P2LCT1</accession>
<dbReference type="EMBL" id="CABVPL010000020">
    <property type="protein sequence ID" value="VWB66099.1"/>
    <property type="molecule type" value="Genomic_DNA"/>
</dbReference>
<dbReference type="Pfam" id="PF01381">
    <property type="entry name" value="HTH_3"/>
    <property type="match status" value="1"/>
</dbReference>
<dbReference type="GeneID" id="99790355"/>
<dbReference type="InterPro" id="IPR001387">
    <property type="entry name" value="Cro/C1-type_HTH"/>
</dbReference>
<reference evidence="5 6" key="1">
    <citation type="submission" date="2019-09" db="EMBL/GenBank/DDBJ databases">
        <authorList>
            <person name="Depoorter E."/>
        </authorList>
    </citation>
    <scope>NUCLEOTIDE SEQUENCE [LARGE SCALE GENOMIC DNA]</scope>
    <source>
        <strain evidence="5">LMG 24064</strain>
    </source>
</reference>
<proteinExistence type="predicted"/>
<dbReference type="CDD" id="cd00093">
    <property type="entry name" value="HTH_XRE"/>
    <property type="match status" value="1"/>
</dbReference>
<keyword evidence="1" id="KW-0805">Transcription regulation</keyword>
<dbReference type="Proteomes" id="UP000494222">
    <property type="component" value="Unassembled WGS sequence"/>
</dbReference>
<dbReference type="SMART" id="SM00530">
    <property type="entry name" value="HTH_XRE"/>
    <property type="match status" value="1"/>
</dbReference>
<evidence type="ECO:0000256" key="2">
    <source>
        <dbReference type="ARBA" id="ARBA00023125"/>
    </source>
</evidence>
<evidence type="ECO:0000256" key="3">
    <source>
        <dbReference type="ARBA" id="ARBA00023163"/>
    </source>
</evidence>
<keyword evidence="2 5" id="KW-0238">DNA-binding</keyword>
<gene>
    <name evidence="5" type="ORF">BLA24064_03079</name>
</gene>
<dbReference type="PANTHER" id="PTHR46797:SF23">
    <property type="entry name" value="HTH-TYPE TRANSCRIPTIONAL REGULATOR SUTR"/>
    <property type="match status" value="1"/>
</dbReference>
<evidence type="ECO:0000313" key="6">
    <source>
        <dbReference type="Proteomes" id="UP000494222"/>
    </source>
</evidence>
<keyword evidence="3" id="KW-0804">Transcription</keyword>
<dbReference type="InterPro" id="IPR010982">
    <property type="entry name" value="Lambda_DNA-bd_dom_sf"/>
</dbReference>
<dbReference type="GO" id="GO:0005829">
    <property type="term" value="C:cytosol"/>
    <property type="evidence" value="ECO:0007669"/>
    <property type="project" value="TreeGrafter"/>
</dbReference>
<dbReference type="AlphaFoldDB" id="A0A6P2LCT1"/>
<dbReference type="RefSeq" id="WP_244130581.1">
    <property type="nucleotide sequence ID" value="NZ_CABVPL010000020.1"/>
</dbReference>
<evidence type="ECO:0000259" key="4">
    <source>
        <dbReference type="PROSITE" id="PS50943"/>
    </source>
</evidence>
<dbReference type="PROSITE" id="PS50943">
    <property type="entry name" value="HTH_CROC1"/>
    <property type="match status" value="1"/>
</dbReference>
<organism evidence="5 6">
    <name type="scientific">Burkholderia latens</name>
    <dbReference type="NCBI Taxonomy" id="488446"/>
    <lineage>
        <taxon>Bacteria</taxon>
        <taxon>Pseudomonadati</taxon>
        <taxon>Pseudomonadota</taxon>
        <taxon>Betaproteobacteria</taxon>
        <taxon>Burkholderiales</taxon>
        <taxon>Burkholderiaceae</taxon>
        <taxon>Burkholderia</taxon>
        <taxon>Burkholderia cepacia complex</taxon>
    </lineage>
</organism>
<evidence type="ECO:0000313" key="5">
    <source>
        <dbReference type="EMBL" id="VWB66099.1"/>
    </source>
</evidence>
<evidence type="ECO:0000256" key="1">
    <source>
        <dbReference type="ARBA" id="ARBA00023015"/>
    </source>
</evidence>